<keyword evidence="7" id="KW-0812">Transmembrane</keyword>
<dbReference type="EMBL" id="CP034235">
    <property type="protein sequence ID" value="QGQ95169.1"/>
    <property type="molecule type" value="Genomic_DNA"/>
</dbReference>
<evidence type="ECO:0000313" key="10">
    <source>
        <dbReference type="Proteomes" id="UP000426246"/>
    </source>
</evidence>
<dbReference type="Pfam" id="PF02518">
    <property type="entry name" value="HATPase_c"/>
    <property type="match status" value="1"/>
</dbReference>
<dbReference type="Pfam" id="PF06580">
    <property type="entry name" value="His_kinase"/>
    <property type="match status" value="1"/>
</dbReference>
<feature type="transmembrane region" description="Helical" evidence="7">
    <location>
        <begin position="287"/>
        <end position="307"/>
    </location>
</feature>
<dbReference type="Pfam" id="PF00672">
    <property type="entry name" value="HAMP"/>
    <property type="match status" value="1"/>
</dbReference>
<evidence type="ECO:0000259" key="8">
    <source>
        <dbReference type="PROSITE" id="PS50885"/>
    </source>
</evidence>
<reference evidence="10" key="1">
    <citation type="submission" date="2018-11" db="EMBL/GenBank/DDBJ databases">
        <title>Complete genome sequence of Paenibacillus sp. ML311-T8.</title>
        <authorList>
            <person name="Nam Y.-D."/>
            <person name="Kang J."/>
            <person name="Chung W.-H."/>
            <person name="Park Y.S."/>
        </authorList>
    </citation>
    <scope>NUCLEOTIDE SEQUENCE [LARGE SCALE GENOMIC DNA]</scope>
    <source>
        <strain evidence="10">ML311-T8</strain>
    </source>
</reference>
<dbReference type="Gene3D" id="3.30.565.10">
    <property type="entry name" value="Histidine kinase-like ATPase, C-terminal domain"/>
    <property type="match status" value="1"/>
</dbReference>
<dbReference type="AlphaFoldDB" id="A0A6B8RGD6"/>
<keyword evidence="3" id="KW-0597">Phosphoprotein</keyword>
<evidence type="ECO:0000256" key="6">
    <source>
        <dbReference type="ARBA" id="ARBA00023136"/>
    </source>
</evidence>
<comment type="subcellular location">
    <subcellularLocation>
        <location evidence="1">Cell membrane</location>
        <topology evidence="1">Multi-pass membrane protein</topology>
    </subcellularLocation>
</comment>
<dbReference type="InterPro" id="IPR003594">
    <property type="entry name" value="HATPase_dom"/>
</dbReference>
<dbReference type="CDD" id="cd06225">
    <property type="entry name" value="HAMP"/>
    <property type="match status" value="1"/>
</dbReference>
<dbReference type="GO" id="GO:0005886">
    <property type="term" value="C:plasma membrane"/>
    <property type="evidence" value="ECO:0007669"/>
    <property type="project" value="UniProtKB-SubCell"/>
</dbReference>
<dbReference type="GO" id="GO:0000155">
    <property type="term" value="F:phosphorelay sensor kinase activity"/>
    <property type="evidence" value="ECO:0007669"/>
    <property type="project" value="InterPro"/>
</dbReference>
<dbReference type="InterPro" id="IPR010559">
    <property type="entry name" value="Sig_transdc_His_kin_internal"/>
</dbReference>
<keyword evidence="5" id="KW-0418">Kinase</keyword>
<dbReference type="KEGG" id="ppsc:EHS13_09865"/>
<protein>
    <submittedName>
        <fullName evidence="9">HAMP domain-containing protein</fullName>
    </submittedName>
</protein>
<keyword evidence="4" id="KW-0808">Transferase</keyword>
<evidence type="ECO:0000256" key="4">
    <source>
        <dbReference type="ARBA" id="ARBA00022679"/>
    </source>
</evidence>
<dbReference type="OrthoDB" id="2521939at2"/>
<evidence type="ECO:0000256" key="5">
    <source>
        <dbReference type="ARBA" id="ARBA00022777"/>
    </source>
</evidence>
<feature type="transmembrane region" description="Helical" evidence="7">
    <location>
        <begin position="12"/>
        <end position="30"/>
    </location>
</feature>
<accession>A0A6B8RGD6</accession>
<keyword evidence="10" id="KW-1185">Reference proteome</keyword>
<dbReference type="SUPFAM" id="SSF158472">
    <property type="entry name" value="HAMP domain-like"/>
    <property type="match status" value="1"/>
</dbReference>
<dbReference type="Proteomes" id="UP000426246">
    <property type="component" value="Chromosome"/>
</dbReference>
<dbReference type="RefSeq" id="WP_155700185.1">
    <property type="nucleotide sequence ID" value="NZ_CP034235.1"/>
</dbReference>
<sequence length="576" mass="66455">MPQVKSNVFTKLLLLLFFILLPIVILYLYSNRTSVNLIKSQVQELNLNRLTFFTNQIEDETNQLSVLAGVISRDYSVQSLQSRDDFSSYAEISSVNAVEQKLRLQQLSSKWSNQLVVYYPHANRIVPDSLSSINKFDVKTIVNPSNPSWIYEEAKSGAIGKPRFSHFVVDPYLADSTNVQQITKTYFSIAILEDMLFEFNKNKQGETFLYQEMHPAITGTSDPQHDRQGFIDYLKENLKGPVQNKLVVVNNQEYLLNALILKGINWYAIDVVPINAILSPITKNRNLFYISIAILILMGVAASLWLYRYIQIPMGKLLVGVRRVRQGDYSIRLEHQDNNEFGYLLTNFNQMATEIQTLIEQVYAEQIHSREAKFKQLQSQINPHFLYNCLFYIMNMATLGDEEAVVAMSLNLGEYFRYTTRIDKQSATVREEIQLIKNYLNIQQLRIKRLSYEIEIPEEMLDLEIPRLALQPIVENAVIHGIDSRPEQGYIHVKGISTNNEFMIIIEDNGRGMSVNELEKLKGTLLQEHQEEMGYGVWNVHQRFALQFGESAGLDIHLSKDGGMQFIVRWNLKKRL</sequence>
<evidence type="ECO:0000256" key="1">
    <source>
        <dbReference type="ARBA" id="ARBA00004651"/>
    </source>
</evidence>
<dbReference type="PANTHER" id="PTHR34220">
    <property type="entry name" value="SENSOR HISTIDINE KINASE YPDA"/>
    <property type="match status" value="1"/>
</dbReference>
<feature type="domain" description="HAMP" evidence="8">
    <location>
        <begin position="308"/>
        <end position="360"/>
    </location>
</feature>
<evidence type="ECO:0000256" key="2">
    <source>
        <dbReference type="ARBA" id="ARBA00022475"/>
    </source>
</evidence>
<organism evidence="9 10">
    <name type="scientific">Paenibacillus psychroresistens</name>
    <dbReference type="NCBI Taxonomy" id="1778678"/>
    <lineage>
        <taxon>Bacteria</taxon>
        <taxon>Bacillati</taxon>
        <taxon>Bacillota</taxon>
        <taxon>Bacilli</taxon>
        <taxon>Bacillales</taxon>
        <taxon>Paenibacillaceae</taxon>
        <taxon>Paenibacillus</taxon>
    </lineage>
</organism>
<name>A0A6B8RGD6_9BACL</name>
<gene>
    <name evidence="9" type="ORF">EHS13_09865</name>
</gene>
<keyword evidence="7" id="KW-1133">Transmembrane helix</keyword>
<keyword evidence="2" id="KW-1003">Cell membrane</keyword>
<dbReference type="PROSITE" id="PS50885">
    <property type="entry name" value="HAMP"/>
    <property type="match status" value="1"/>
</dbReference>
<dbReference type="InterPro" id="IPR003660">
    <property type="entry name" value="HAMP_dom"/>
</dbReference>
<dbReference type="SMART" id="SM00304">
    <property type="entry name" value="HAMP"/>
    <property type="match status" value="1"/>
</dbReference>
<proteinExistence type="predicted"/>
<evidence type="ECO:0000256" key="3">
    <source>
        <dbReference type="ARBA" id="ARBA00022553"/>
    </source>
</evidence>
<dbReference type="InterPro" id="IPR050640">
    <property type="entry name" value="Bact_2-comp_sensor_kinase"/>
</dbReference>
<dbReference type="PANTHER" id="PTHR34220:SF7">
    <property type="entry name" value="SENSOR HISTIDINE KINASE YPDA"/>
    <property type="match status" value="1"/>
</dbReference>
<dbReference type="Gene3D" id="6.10.340.10">
    <property type="match status" value="1"/>
</dbReference>
<dbReference type="InterPro" id="IPR036890">
    <property type="entry name" value="HATPase_C_sf"/>
</dbReference>
<keyword evidence="6 7" id="KW-0472">Membrane</keyword>
<evidence type="ECO:0000256" key="7">
    <source>
        <dbReference type="SAM" id="Phobius"/>
    </source>
</evidence>
<evidence type="ECO:0000313" key="9">
    <source>
        <dbReference type="EMBL" id="QGQ95169.1"/>
    </source>
</evidence>
<dbReference type="SUPFAM" id="SSF55874">
    <property type="entry name" value="ATPase domain of HSP90 chaperone/DNA topoisomerase II/histidine kinase"/>
    <property type="match status" value="1"/>
</dbReference>
<dbReference type="SMART" id="SM00387">
    <property type="entry name" value="HATPase_c"/>
    <property type="match status" value="1"/>
</dbReference>